<name>A0A3M7QVF2_BRAPC</name>
<proteinExistence type="predicted"/>
<comment type="caution">
    <text evidence="1">The sequence shown here is derived from an EMBL/GenBank/DDBJ whole genome shotgun (WGS) entry which is preliminary data.</text>
</comment>
<dbReference type="Proteomes" id="UP000276133">
    <property type="component" value="Unassembled WGS sequence"/>
</dbReference>
<gene>
    <name evidence="1" type="ORF">BpHYR1_025905</name>
</gene>
<evidence type="ECO:0000313" key="1">
    <source>
        <dbReference type="EMBL" id="RNA15326.1"/>
    </source>
</evidence>
<accession>A0A3M7QVF2</accession>
<dbReference type="AlphaFoldDB" id="A0A3M7QVF2"/>
<keyword evidence="2" id="KW-1185">Reference proteome</keyword>
<sequence>MILQEKYRLNYLYFASFGQVLNFGCSLRFISPLCFGPPFQSPLRFGPPFPSPLQDNEEVLISFSSTFLRNGFDLTQRFLHRVPLKP</sequence>
<reference evidence="1 2" key="1">
    <citation type="journal article" date="2018" name="Sci. Rep.">
        <title>Genomic signatures of local adaptation to the degree of environmental predictability in rotifers.</title>
        <authorList>
            <person name="Franch-Gras L."/>
            <person name="Hahn C."/>
            <person name="Garcia-Roger E.M."/>
            <person name="Carmona M.J."/>
            <person name="Serra M."/>
            <person name="Gomez A."/>
        </authorList>
    </citation>
    <scope>NUCLEOTIDE SEQUENCE [LARGE SCALE GENOMIC DNA]</scope>
    <source>
        <strain evidence="1">HYR1</strain>
    </source>
</reference>
<evidence type="ECO:0000313" key="2">
    <source>
        <dbReference type="Proteomes" id="UP000276133"/>
    </source>
</evidence>
<protein>
    <submittedName>
        <fullName evidence="1">Uncharacterized protein</fullName>
    </submittedName>
</protein>
<organism evidence="1 2">
    <name type="scientific">Brachionus plicatilis</name>
    <name type="common">Marine rotifer</name>
    <name type="synonym">Brachionus muelleri</name>
    <dbReference type="NCBI Taxonomy" id="10195"/>
    <lineage>
        <taxon>Eukaryota</taxon>
        <taxon>Metazoa</taxon>
        <taxon>Spiralia</taxon>
        <taxon>Gnathifera</taxon>
        <taxon>Rotifera</taxon>
        <taxon>Eurotatoria</taxon>
        <taxon>Monogononta</taxon>
        <taxon>Pseudotrocha</taxon>
        <taxon>Ploima</taxon>
        <taxon>Brachionidae</taxon>
        <taxon>Brachionus</taxon>
    </lineage>
</organism>
<dbReference type="EMBL" id="REGN01004976">
    <property type="protein sequence ID" value="RNA15326.1"/>
    <property type="molecule type" value="Genomic_DNA"/>
</dbReference>